<dbReference type="AlphaFoldDB" id="A0ABD3L495"/>
<dbReference type="EMBL" id="JBJKBG010000003">
    <property type="protein sequence ID" value="KAL3744652.1"/>
    <property type="molecule type" value="Genomic_DNA"/>
</dbReference>
<accession>A0ABD3L495</accession>
<name>A0ABD3L495_EUCGL</name>
<evidence type="ECO:0000313" key="1">
    <source>
        <dbReference type="EMBL" id="KAL3744652.1"/>
    </source>
</evidence>
<reference evidence="1 2" key="1">
    <citation type="submission" date="2024-11" db="EMBL/GenBank/DDBJ databases">
        <title>Chromosome-level genome assembly of Eucalyptus globulus Labill. provides insights into its genome evolution.</title>
        <authorList>
            <person name="Li X."/>
        </authorList>
    </citation>
    <scope>NUCLEOTIDE SEQUENCE [LARGE SCALE GENOMIC DNA]</scope>
    <source>
        <strain evidence="1">CL2024</strain>
        <tissue evidence="1">Fresh tender leaves</tissue>
    </source>
</reference>
<dbReference type="Gene3D" id="2.60.40.2310">
    <property type="match status" value="1"/>
</dbReference>
<comment type="caution">
    <text evidence="1">The sequence shown here is derived from an EMBL/GenBank/DDBJ whole genome shotgun (WGS) entry which is preliminary data.</text>
</comment>
<proteinExistence type="predicted"/>
<gene>
    <name evidence="1" type="ORF">ACJRO7_013853</name>
</gene>
<dbReference type="Proteomes" id="UP001634007">
    <property type="component" value="Unassembled WGS sequence"/>
</dbReference>
<evidence type="ECO:0000313" key="2">
    <source>
        <dbReference type="Proteomes" id="UP001634007"/>
    </source>
</evidence>
<sequence>MLPVAHISPHWRTVWDRSTSRKPSPLAWLRYLNKCVAFLCSSDYTIDQVRAVAKHPNIMCSPKVADHSQLNYPSLVLFGSKRVVRYRRELTNVRPAQSVYAVTVMGPSV</sequence>
<keyword evidence="2" id="KW-1185">Reference proteome</keyword>
<protein>
    <submittedName>
        <fullName evidence="1">Uncharacterized protein</fullName>
    </submittedName>
</protein>
<organism evidence="1 2">
    <name type="scientific">Eucalyptus globulus</name>
    <name type="common">Tasmanian blue gum</name>
    <dbReference type="NCBI Taxonomy" id="34317"/>
    <lineage>
        <taxon>Eukaryota</taxon>
        <taxon>Viridiplantae</taxon>
        <taxon>Streptophyta</taxon>
        <taxon>Embryophyta</taxon>
        <taxon>Tracheophyta</taxon>
        <taxon>Spermatophyta</taxon>
        <taxon>Magnoliopsida</taxon>
        <taxon>eudicotyledons</taxon>
        <taxon>Gunneridae</taxon>
        <taxon>Pentapetalae</taxon>
        <taxon>rosids</taxon>
        <taxon>malvids</taxon>
        <taxon>Myrtales</taxon>
        <taxon>Myrtaceae</taxon>
        <taxon>Myrtoideae</taxon>
        <taxon>Eucalypteae</taxon>
        <taxon>Eucalyptus</taxon>
    </lineage>
</organism>